<dbReference type="AlphaFoldDB" id="A0A3R9PBK4"/>
<gene>
    <name evidence="1" type="ORF">D6D85_15610</name>
</gene>
<evidence type="ECO:0000313" key="1">
    <source>
        <dbReference type="EMBL" id="RSN71634.1"/>
    </source>
</evidence>
<name>A0A3R9PBK4_9CREN</name>
<sequence>MRLVLSLPNSDRATAIWTNEMLKDIYINKLKEKYDVVTLVGGAAVAQNWWQYNDPNTVYAGVGHGNFFIYTGQNMSTIMTNSDDDIRRFNAAAFCPASCLVWNGKTSICQKLAEKGVPIVIGEETEYALTDFGVKYYVSAEVNILYNLQNVYTYDDLRKLIDSSYDEQIQAAEKAGDYFDAGILKDDKIHRLCALNKPIGQPPQPTESYITLYYRDSAGYPITDVKVTCVELNITNDTDGYDWTVFRVPFGRTYTFISEKEGYWDAHTSVKADQDKIIVTVFMVKKEQPPPPSPPPPQPQQIEGEFEGELTGVAQGAVWIGKFHLNTTMRMDGVKMKGVIKGKITQRK</sequence>
<reference evidence="1 2" key="1">
    <citation type="submission" date="2018-10" db="EMBL/GenBank/DDBJ databases">
        <title>Co-occurring genomic capacity for anaerobic methane metabolism and dissimilatory sulfite reduction discovered in the Korarchaeota.</title>
        <authorList>
            <person name="Mckay L.J."/>
            <person name="Dlakic M."/>
            <person name="Fields M.W."/>
            <person name="Delmont T.O."/>
            <person name="Eren A.M."/>
            <person name="Jay Z.J."/>
            <person name="Klingelsmith K.B."/>
            <person name="Rusch D.B."/>
            <person name="Inskeep W.P."/>
        </authorList>
    </citation>
    <scope>NUCLEOTIDE SEQUENCE [LARGE SCALE GENOMIC DNA]</scope>
    <source>
        <strain evidence="1 2">MDKW</strain>
    </source>
</reference>
<accession>A0A3R9PBK4</accession>
<keyword evidence="2" id="KW-1185">Reference proteome</keyword>
<comment type="caution">
    <text evidence="1">The sequence shown here is derived from an EMBL/GenBank/DDBJ whole genome shotgun (WGS) entry which is preliminary data.</text>
</comment>
<dbReference type="RefSeq" id="WP_125672886.1">
    <property type="nucleotide sequence ID" value="NZ_RCOS01000172.1"/>
</dbReference>
<organism evidence="1 2">
    <name type="scientific">Candidatus Methanodesulfokora washburnensis</name>
    <dbReference type="NCBI Taxonomy" id="2478471"/>
    <lineage>
        <taxon>Archaea</taxon>
        <taxon>Thermoproteota</taxon>
        <taxon>Candidatus Korarchaeia</taxon>
        <taxon>Candidatus Korarchaeia incertae sedis</taxon>
        <taxon>Candidatus Methanodesulfokora</taxon>
    </lineage>
</organism>
<proteinExistence type="predicted"/>
<protein>
    <submittedName>
        <fullName evidence="1">Uncharacterized protein</fullName>
    </submittedName>
</protein>
<dbReference type="EMBL" id="RCOS01000172">
    <property type="protein sequence ID" value="RSN71634.1"/>
    <property type="molecule type" value="Genomic_DNA"/>
</dbReference>
<evidence type="ECO:0000313" key="2">
    <source>
        <dbReference type="Proteomes" id="UP000277582"/>
    </source>
</evidence>
<dbReference type="Proteomes" id="UP000277582">
    <property type="component" value="Unassembled WGS sequence"/>
</dbReference>